<dbReference type="Pfam" id="PF10099">
    <property type="entry name" value="RskA_C"/>
    <property type="match status" value="1"/>
</dbReference>
<feature type="region of interest" description="Disordered" evidence="1">
    <location>
        <begin position="82"/>
        <end position="120"/>
    </location>
</feature>
<evidence type="ECO:0000313" key="5">
    <source>
        <dbReference type="Proteomes" id="UP001500596"/>
    </source>
</evidence>
<evidence type="ECO:0000313" key="4">
    <source>
        <dbReference type="EMBL" id="GAA1676260.1"/>
    </source>
</evidence>
<keyword evidence="2" id="KW-1133">Transmembrane helix</keyword>
<gene>
    <name evidence="4" type="ORF">GCM10009807_20360</name>
</gene>
<dbReference type="RefSeq" id="WP_344054179.1">
    <property type="nucleotide sequence ID" value="NZ_BAAAPK010000001.1"/>
</dbReference>
<keyword evidence="2" id="KW-0472">Membrane</keyword>
<evidence type="ECO:0000256" key="2">
    <source>
        <dbReference type="SAM" id="Phobius"/>
    </source>
</evidence>
<keyword evidence="2" id="KW-0812">Transmembrane</keyword>
<reference evidence="4 5" key="1">
    <citation type="journal article" date="2019" name="Int. J. Syst. Evol. Microbiol.">
        <title>The Global Catalogue of Microorganisms (GCM) 10K type strain sequencing project: providing services to taxonomists for standard genome sequencing and annotation.</title>
        <authorList>
            <consortium name="The Broad Institute Genomics Platform"/>
            <consortium name="The Broad Institute Genome Sequencing Center for Infectious Disease"/>
            <person name="Wu L."/>
            <person name="Ma J."/>
        </authorList>
    </citation>
    <scope>NUCLEOTIDE SEQUENCE [LARGE SCALE GENOMIC DNA]</scope>
    <source>
        <strain evidence="4 5">JCM 15575</strain>
    </source>
</reference>
<sequence>MPHIDPERLALFAMGEPVATASETEHLADCAACVDDLAALRHVAVAGRASIDIGDLESPPEAVWARISSELGLGTRVLDGAEESAPAAAAQPAPVDARSALPLDPGSSPVEPQPAHDAAPPRRRLMTRLFALAASVVLVAGVSLGVWAINQGSGLTEVAEATLDPFPDHPDAVGAAVVEERPDGTFAVRVKVDADAAPDTFREVWLITADASALVSLGVMDGEEQTFAVPADVDLRDYVLVDVSQEPVDGDPTHSGDSIVRGELTFL</sequence>
<organism evidence="4 5">
    <name type="scientific">Microbacterium lacus</name>
    <dbReference type="NCBI Taxonomy" id="415217"/>
    <lineage>
        <taxon>Bacteria</taxon>
        <taxon>Bacillati</taxon>
        <taxon>Actinomycetota</taxon>
        <taxon>Actinomycetes</taxon>
        <taxon>Micrococcales</taxon>
        <taxon>Microbacteriaceae</taxon>
        <taxon>Microbacterium</taxon>
    </lineage>
</organism>
<proteinExistence type="predicted"/>
<keyword evidence="5" id="KW-1185">Reference proteome</keyword>
<evidence type="ECO:0000259" key="3">
    <source>
        <dbReference type="Pfam" id="PF10099"/>
    </source>
</evidence>
<feature type="transmembrane region" description="Helical" evidence="2">
    <location>
        <begin position="129"/>
        <end position="149"/>
    </location>
</feature>
<dbReference type="InterPro" id="IPR018764">
    <property type="entry name" value="RskA_C"/>
</dbReference>
<accession>A0ABN2GTD3</accession>
<feature type="domain" description="Anti-sigma K factor RskA C-terminal" evidence="3">
    <location>
        <begin position="130"/>
        <end position="257"/>
    </location>
</feature>
<dbReference type="EMBL" id="BAAAPK010000001">
    <property type="protein sequence ID" value="GAA1676260.1"/>
    <property type="molecule type" value="Genomic_DNA"/>
</dbReference>
<feature type="compositionally biased region" description="Low complexity" evidence="1">
    <location>
        <begin position="83"/>
        <end position="100"/>
    </location>
</feature>
<dbReference type="Proteomes" id="UP001500596">
    <property type="component" value="Unassembled WGS sequence"/>
</dbReference>
<evidence type="ECO:0000256" key="1">
    <source>
        <dbReference type="SAM" id="MobiDB-lite"/>
    </source>
</evidence>
<protein>
    <recommendedName>
        <fullName evidence="3">Anti-sigma K factor RskA C-terminal domain-containing protein</fullName>
    </recommendedName>
</protein>
<comment type="caution">
    <text evidence="4">The sequence shown here is derived from an EMBL/GenBank/DDBJ whole genome shotgun (WGS) entry which is preliminary data.</text>
</comment>
<name>A0ABN2GTD3_9MICO</name>